<keyword evidence="1" id="KW-0472">Membrane</keyword>
<keyword evidence="1" id="KW-0812">Transmembrane</keyword>
<name>A0A0G0ULH4_9BACT</name>
<dbReference type="AlphaFoldDB" id="A0A0G0ULH4"/>
<accession>A0A0G0ULH4</accession>
<protein>
    <submittedName>
        <fullName evidence="2">Uncharacterized protein</fullName>
    </submittedName>
</protein>
<feature type="non-terminal residue" evidence="2">
    <location>
        <position position="106"/>
    </location>
</feature>
<evidence type="ECO:0000313" key="3">
    <source>
        <dbReference type="Proteomes" id="UP000034275"/>
    </source>
</evidence>
<gene>
    <name evidence="2" type="ORF">UU39_C0030G0001</name>
</gene>
<keyword evidence="1" id="KW-1133">Transmembrane helix</keyword>
<comment type="caution">
    <text evidence="2">The sequence shown here is derived from an EMBL/GenBank/DDBJ whole genome shotgun (WGS) entry which is preliminary data.</text>
</comment>
<reference evidence="2 3" key="1">
    <citation type="journal article" date="2015" name="Nature">
        <title>rRNA introns, odd ribosomes, and small enigmatic genomes across a large radiation of phyla.</title>
        <authorList>
            <person name="Brown C.T."/>
            <person name="Hug L.A."/>
            <person name="Thomas B.C."/>
            <person name="Sharon I."/>
            <person name="Castelle C.J."/>
            <person name="Singh A."/>
            <person name="Wilkins M.J."/>
            <person name="Williams K.H."/>
            <person name="Banfield J.F."/>
        </authorList>
    </citation>
    <scope>NUCLEOTIDE SEQUENCE [LARGE SCALE GENOMIC DNA]</scope>
</reference>
<dbReference type="EMBL" id="LCAL01000030">
    <property type="protein sequence ID" value="KKR89614.1"/>
    <property type="molecule type" value="Genomic_DNA"/>
</dbReference>
<sequence length="106" mass="11640">MTINQIKDSRLITVVIGTLLVVGVYFLFNLNSKNTSQKNQFPQGVLALNTDKEEYLQGETVNIQMAAIGAEGNILCNANLELDIDGKKTKDIKKSSACEKDGVTYE</sequence>
<dbReference type="Proteomes" id="UP000034275">
    <property type="component" value="Unassembled WGS sequence"/>
</dbReference>
<proteinExistence type="predicted"/>
<evidence type="ECO:0000256" key="1">
    <source>
        <dbReference type="SAM" id="Phobius"/>
    </source>
</evidence>
<evidence type="ECO:0000313" key="2">
    <source>
        <dbReference type="EMBL" id="KKR89614.1"/>
    </source>
</evidence>
<feature type="transmembrane region" description="Helical" evidence="1">
    <location>
        <begin position="12"/>
        <end position="30"/>
    </location>
</feature>
<organism evidence="2 3">
    <name type="scientific">Candidatus Woesebacteria bacterium GW2011_GWD1_41_12</name>
    <dbReference type="NCBI Taxonomy" id="1618593"/>
    <lineage>
        <taxon>Bacteria</taxon>
        <taxon>Candidatus Woeseibacteriota</taxon>
    </lineage>
</organism>